<comment type="caution">
    <text evidence="2">The sequence shown here is derived from an EMBL/GenBank/DDBJ whole genome shotgun (WGS) entry which is preliminary data.</text>
</comment>
<proteinExistence type="predicted"/>
<feature type="region of interest" description="Disordered" evidence="1">
    <location>
        <begin position="1"/>
        <end position="23"/>
    </location>
</feature>
<reference evidence="2 3" key="1">
    <citation type="journal article" date="2023" name="PLoS ONE">
        <title>Cytospora paraplurivora sp. nov. isolated from orchards with fruit tree decline syndrome in Ontario, Canada.</title>
        <authorList>
            <person name="Ilyukhin E."/>
            <person name="Nguyen H.D.T."/>
            <person name="Castle A.J."/>
            <person name="Ellouze W."/>
        </authorList>
    </citation>
    <scope>NUCLEOTIDE SEQUENCE [LARGE SCALE GENOMIC DNA]</scope>
    <source>
        <strain evidence="2 3">FDS-564</strain>
    </source>
</reference>
<feature type="region of interest" description="Disordered" evidence="1">
    <location>
        <begin position="136"/>
        <end position="165"/>
    </location>
</feature>
<feature type="compositionally biased region" description="Basic and acidic residues" evidence="1">
    <location>
        <begin position="149"/>
        <end position="165"/>
    </location>
</feature>
<dbReference type="AlphaFoldDB" id="A0AAN9UII6"/>
<sequence>MDASGTHKSSVQHPKKTPPADRSKALSDMMQRLALILSHGAHIYDRLLKDFGLKPVTGHWVLKDTGTGVWMLTNPKKGKIKFRHDDFDGHGRLSVSKSKSMEQVLSRVAEHTEQLEEVESLVQGFGKTFKVEPARRSTVANGAAAPPTKRSDKATPAREVEQETARSIDAPVLNAGRTRYHEWQRAMASGKREVPTLTDEERQFLIERARDLLRQSDLARKSKPGWLESLEIKSK</sequence>
<feature type="compositionally biased region" description="Polar residues" evidence="1">
    <location>
        <begin position="1"/>
        <end position="12"/>
    </location>
</feature>
<name>A0AAN9UII6_9PEZI</name>
<accession>A0AAN9UII6</accession>
<evidence type="ECO:0000256" key="1">
    <source>
        <dbReference type="SAM" id="MobiDB-lite"/>
    </source>
</evidence>
<protein>
    <submittedName>
        <fullName evidence="2">Uncharacterized protein</fullName>
    </submittedName>
</protein>
<dbReference type="EMBL" id="JAJSPL020000002">
    <property type="protein sequence ID" value="KAK7748586.1"/>
    <property type="molecule type" value="Genomic_DNA"/>
</dbReference>
<dbReference type="Proteomes" id="UP001320245">
    <property type="component" value="Unassembled WGS sequence"/>
</dbReference>
<evidence type="ECO:0000313" key="2">
    <source>
        <dbReference type="EMBL" id="KAK7748586.1"/>
    </source>
</evidence>
<organism evidence="2 3">
    <name type="scientific">Cytospora paraplurivora</name>
    <dbReference type="NCBI Taxonomy" id="2898453"/>
    <lineage>
        <taxon>Eukaryota</taxon>
        <taxon>Fungi</taxon>
        <taxon>Dikarya</taxon>
        <taxon>Ascomycota</taxon>
        <taxon>Pezizomycotina</taxon>
        <taxon>Sordariomycetes</taxon>
        <taxon>Sordariomycetidae</taxon>
        <taxon>Diaporthales</taxon>
        <taxon>Cytosporaceae</taxon>
        <taxon>Cytospora</taxon>
    </lineage>
</organism>
<evidence type="ECO:0000313" key="3">
    <source>
        <dbReference type="Proteomes" id="UP001320245"/>
    </source>
</evidence>
<gene>
    <name evidence="2" type="ORF">SLS53_000606</name>
</gene>
<keyword evidence="3" id="KW-1185">Reference proteome</keyword>